<dbReference type="GO" id="GO:0015179">
    <property type="term" value="F:L-amino acid transmembrane transporter activity"/>
    <property type="evidence" value="ECO:0007669"/>
    <property type="project" value="TreeGrafter"/>
</dbReference>
<feature type="non-terminal residue" evidence="2">
    <location>
        <position position="125"/>
    </location>
</feature>
<reference evidence="2 3" key="1">
    <citation type="submission" date="2013-05" db="EMBL/GenBank/DDBJ databases">
        <title>Draft genome of the parasitic nematode Anyclostoma ceylanicum.</title>
        <authorList>
            <person name="Mitreva M."/>
        </authorList>
    </citation>
    <scope>NUCLEOTIDE SEQUENCE [LARGE SCALE GENOMIC DNA]</scope>
</reference>
<dbReference type="AlphaFoldDB" id="A0A0D6L8D5"/>
<dbReference type="InterPro" id="IPR050598">
    <property type="entry name" value="AminoAcid_Transporter"/>
</dbReference>
<feature type="transmembrane region" description="Helical" evidence="1">
    <location>
        <begin position="105"/>
        <end position="124"/>
    </location>
</feature>
<organism evidence="2 3">
    <name type="scientific">Ancylostoma ceylanicum</name>
    <dbReference type="NCBI Taxonomy" id="53326"/>
    <lineage>
        <taxon>Eukaryota</taxon>
        <taxon>Metazoa</taxon>
        <taxon>Ecdysozoa</taxon>
        <taxon>Nematoda</taxon>
        <taxon>Chromadorea</taxon>
        <taxon>Rhabditida</taxon>
        <taxon>Rhabditina</taxon>
        <taxon>Rhabditomorpha</taxon>
        <taxon>Strongyloidea</taxon>
        <taxon>Ancylostomatidae</taxon>
        <taxon>Ancylostomatinae</taxon>
        <taxon>Ancylostoma</taxon>
    </lineage>
</organism>
<gene>
    <name evidence="2" type="ORF">ANCCEY_13047</name>
</gene>
<evidence type="ECO:0008006" key="4">
    <source>
        <dbReference type="Google" id="ProtNLM"/>
    </source>
</evidence>
<evidence type="ECO:0000256" key="1">
    <source>
        <dbReference type="SAM" id="Phobius"/>
    </source>
</evidence>
<dbReference type="Gene3D" id="1.20.1740.10">
    <property type="entry name" value="Amino acid/polyamine transporter I"/>
    <property type="match status" value="1"/>
</dbReference>
<keyword evidence="3" id="KW-1185">Reference proteome</keyword>
<dbReference type="PANTHER" id="PTHR11785">
    <property type="entry name" value="AMINO ACID TRANSPORTER"/>
    <property type="match status" value="1"/>
</dbReference>
<keyword evidence="1" id="KW-0472">Membrane</keyword>
<dbReference type="EMBL" id="KE125557">
    <property type="protein sequence ID" value="EPB67859.1"/>
    <property type="molecule type" value="Genomic_DNA"/>
</dbReference>
<name>A0A0D6L8D5_9BILA</name>
<proteinExistence type="predicted"/>
<dbReference type="PANTHER" id="PTHR11785:SF502">
    <property type="entry name" value="AMINO ACID TRANSPORTER"/>
    <property type="match status" value="1"/>
</dbReference>
<protein>
    <recommendedName>
        <fullName evidence="4">Amino acid permease/ SLC12A domain-containing protein</fullName>
    </recommendedName>
</protein>
<keyword evidence="1" id="KW-0812">Transmembrane</keyword>
<dbReference type="Proteomes" id="UP000054495">
    <property type="component" value="Unassembled WGS sequence"/>
</dbReference>
<evidence type="ECO:0000313" key="3">
    <source>
        <dbReference type="Proteomes" id="UP000054495"/>
    </source>
</evidence>
<keyword evidence="1" id="KW-1133">Transmembrane helix</keyword>
<sequence>MTSSIVRVANVQCVSVVVSFSSICGFHRDDVTGAFTHHNILRNTAQRQLMHPSMEILKELETVMSDDALSDASRNKMGFIACTSYVVGNIIGSGIFITPTTILNYTQSIGLSLIVWIGCGLISLI</sequence>
<evidence type="ECO:0000313" key="2">
    <source>
        <dbReference type="EMBL" id="EPB67859.1"/>
    </source>
</evidence>
<accession>A0A0D6L8D5</accession>
<feature type="transmembrane region" description="Helical" evidence="1">
    <location>
        <begin position="79"/>
        <end position="99"/>
    </location>
</feature>